<dbReference type="GO" id="GO:0031072">
    <property type="term" value="F:heat shock protein binding"/>
    <property type="evidence" value="ECO:0007669"/>
    <property type="project" value="TreeGrafter"/>
</dbReference>
<keyword evidence="3" id="KW-0677">Repeat</keyword>
<dbReference type="PANTHER" id="PTHR45984:SF1">
    <property type="entry name" value="SPAG1 AXONEMAL DYNEIN ASSEMBLY FACTOR"/>
    <property type="match status" value="1"/>
</dbReference>
<keyword evidence="4 5" id="KW-0802">TPR repeat</keyword>
<organism evidence="7 8">
    <name type="scientific">Metschnikowia aff. pulcherrima</name>
    <dbReference type="NCBI Taxonomy" id="2163413"/>
    <lineage>
        <taxon>Eukaryota</taxon>
        <taxon>Fungi</taxon>
        <taxon>Dikarya</taxon>
        <taxon>Ascomycota</taxon>
        <taxon>Saccharomycotina</taxon>
        <taxon>Pichiomycetes</taxon>
        <taxon>Metschnikowiaceae</taxon>
        <taxon>Metschnikowia</taxon>
    </lineage>
</organism>
<dbReference type="Pfam" id="PF13877">
    <property type="entry name" value="RPAP3_C"/>
    <property type="match status" value="1"/>
</dbReference>
<keyword evidence="8" id="KW-1185">Reference proteome</keyword>
<comment type="subcellular location">
    <subcellularLocation>
        <location evidence="1">Cytoplasm</location>
    </subcellularLocation>
</comment>
<dbReference type="EMBL" id="CP034459">
    <property type="protein sequence ID" value="QBM89183.1"/>
    <property type="molecule type" value="Genomic_DNA"/>
</dbReference>
<feature type="repeat" description="TPR" evidence="5">
    <location>
        <begin position="75"/>
        <end position="108"/>
    </location>
</feature>
<sequence length="324" mass="36613">MPTFDEYKSAGNLAFAGKEYKRAAKIYRDAISQYGDHPVIYSNRAQCFLHLKDWTRAYRDATAGLQCDPSSKIMVKLLFRKGLAAKELGRELESIRCFQEVLSLDPANVGAQDELEKATAVPKLKKQKAEKCLLIPLEIVDELPRNFAEIVSPSPVIQKEASTCINENLVESVSEELFGKKHAASETSNSQAKNGEASPQFSEMPSMHFLRALKLVPQDKKAKSYQYVTSLDLETLQSLFKILGVDLEFFEFYLEASTRIITGENATYLASEILEKLKHMSTFNRFSLTLILCDQLLIRGLILAVKQKFPDMVNQFEELLHTSR</sequence>
<proteinExistence type="predicted"/>
<keyword evidence="2" id="KW-0963">Cytoplasm</keyword>
<evidence type="ECO:0000256" key="3">
    <source>
        <dbReference type="ARBA" id="ARBA00022737"/>
    </source>
</evidence>
<protein>
    <submittedName>
        <fullName evidence="7">Tetratricopeptide repeat-containing protein</fullName>
    </submittedName>
</protein>
<evidence type="ECO:0000313" key="7">
    <source>
        <dbReference type="EMBL" id="QBM89183.1"/>
    </source>
</evidence>
<dbReference type="SMART" id="SM00028">
    <property type="entry name" value="TPR"/>
    <property type="match status" value="3"/>
</dbReference>
<dbReference type="Gene3D" id="1.25.40.10">
    <property type="entry name" value="Tetratricopeptide repeat domain"/>
    <property type="match status" value="1"/>
</dbReference>
<dbReference type="GO" id="GO:0005829">
    <property type="term" value="C:cytosol"/>
    <property type="evidence" value="ECO:0007669"/>
    <property type="project" value="TreeGrafter"/>
</dbReference>
<name>A0A4V1AEH0_9ASCO</name>
<dbReference type="InterPro" id="IPR025986">
    <property type="entry name" value="RPAP3-like_C"/>
</dbReference>
<accession>A0A4V1AEH0</accession>
<gene>
    <name evidence="7" type="primary">MPUL0D02460</name>
    <name evidence="7" type="ORF">METSCH_D02460</name>
</gene>
<evidence type="ECO:0000313" key="8">
    <source>
        <dbReference type="Proteomes" id="UP000292447"/>
    </source>
</evidence>
<dbReference type="AlphaFoldDB" id="A0A4V1AEH0"/>
<dbReference type="Pfam" id="PF13181">
    <property type="entry name" value="TPR_8"/>
    <property type="match status" value="1"/>
</dbReference>
<evidence type="ECO:0000256" key="4">
    <source>
        <dbReference type="ARBA" id="ARBA00022803"/>
    </source>
</evidence>
<dbReference type="SUPFAM" id="SSF48452">
    <property type="entry name" value="TPR-like"/>
    <property type="match status" value="1"/>
</dbReference>
<dbReference type="PANTHER" id="PTHR45984">
    <property type="entry name" value="RNA (RNA) POLYMERASE II ASSOCIATED PROTEIN HOMOLOG"/>
    <property type="match status" value="1"/>
</dbReference>
<evidence type="ECO:0000256" key="2">
    <source>
        <dbReference type="ARBA" id="ARBA00022490"/>
    </source>
</evidence>
<dbReference type="Proteomes" id="UP000292447">
    <property type="component" value="Chromosome IV"/>
</dbReference>
<dbReference type="PROSITE" id="PS50005">
    <property type="entry name" value="TPR"/>
    <property type="match status" value="1"/>
</dbReference>
<dbReference type="InterPro" id="IPR019734">
    <property type="entry name" value="TPR_rpt"/>
</dbReference>
<dbReference type="GO" id="GO:0005739">
    <property type="term" value="C:mitochondrion"/>
    <property type="evidence" value="ECO:0007669"/>
    <property type="project" value="TreeGrafter"/>
</dbReference>
<dbReference type="InterPro" id="IPR051982">
    <property type="entry name" value="CiliaryAsmbly_MitoImport"/>
</dbReference>
<dbReference type="GO" id="GO:0006626">
    <property type="term" value="P:protein targeting to mitochondrion"/>
    <property type="evidence" value="ECO:0007669"/>
    <property type="project" value="TreeGrafter"/>
</dbReference>
<dbReference type="STRING" id="2163413.A0A4V1AEH0"/>
<reference evidence="8" key="1">
    <citation type="submission" date="2019-03" db="EMBL/GenBank/DDBJ databases">
        <title>Snf2 controls pulcherriminic acid biosynthesis and connects pigmentation and antifungal activity of the yeast Metschnikowia pulcherrima.</title>
        <authorList>
            <person name="Gore-Lloyd D."/>
            <person name="Sumann I."/>
            <person name="Brachmann A.O."/>
            <person name="Schneeberger K."/>
            <person name="Ortiz-Merino R.A."/>
            <person name="Moreno-Beltran M."/>
            <person name="Schlaefli M."/>
            <person name="Kirner P."/>
            <person name="Santos Kron A."/>
            <person name="Wolfe K.H."/>
            <person name="Piel J."/>
            <person name="Ahrens C.H."/>
            <person name="Henk D."/>
            <person name="Freimoser F.M."/>
        </authorList>
    </citation>
    <scope>NUCLEOTIDE SEQUENCE [LARGE SCALE GENOMIC DNA]</scope>
    <source>
        <strain evidence="8">APC 1.2</strain>
    </source>
</reference>
<feature type="domain" description="RNA-polymerase II-associated protein 3-like C-terminal" evidence="6">
    <location>
        <begin position="206"/>
        <end position="294"/>
    </location>
</feature>
<evidence type="ECO:0000256" key="1">
    <source>
        <dbReference type="ARBA" id="ARBA00004496"/>
    </source>
</evidence>
<evidence type="ECO:0000259" key="6">
    <source>
        <dbReference type="Pfam" id="PF13877"/>
    </source>
</evidence>
<dbReference type="InterPro" id="IPR011990">
    <property type="entry name" value="TPR-like_helical_dom_sf"/>
</dbReference>
<evidence type="ECO:0000256" key="5">
    <source>
        <dbReference type="PROSITE-ProRule" id="PRU00339"/>
    </source>
</evidence>